<dbReference type="SUPFAM" id="SSF52047">
    <property type="entry name" value="RNI-like"/>
    <property type="match status" value="1"/>
</dbReference>
<evidence type="ECO:0000256" key="1">
    <source>
        <dbReference type="SAM" id="MobiDB-lite"/>
    </source>
</evidence>
<dbReference type="EMBL" id="JACAZI010000016">
    <property type="protein sequence ID" value="KAF7343331.1"/>
    <property type="molecule type" value="Genomic_DNA"/>
</dbReference>
<dbReference type="Gene3D" id="3.80.10.10">
    <property type="entry name" value="Ribonuclease Inhibitor"/>
    <property type="match status" value="1"/>
</dbReference>
<dbReference type="AlphaFoldDB" id="A0A8H7CPA6"/>
<feature type="region of interest" description="Disordered" evidence="1">
    <location>
        <begin position="383"/>
        <end position="411"/>
    </location>
</feature>
<reference evidence="2" key="1">
    <citation type="submission" date="2020-05" db="EMBL/GenBank/DDBJ databases">
        <title>Mycena genomes resolve the evolution of fungal bioluminescence.</title>
        <authorList>
            <person name="Tsai I.J."/>
        </authorList>
    </citation>
    <scope>NUCLEOTIDE SEQUENCE</scope>
    <source>
        <strain evidence="2">CCC161011</strain>
    </source>
</reference>
<accession>A0A8H7CPA6</accession>
<comment type="caution">
    <text evidence="2">The sequence shown here is derived from an EMBL/GenBank/DDBJ whole genome shotgun (WGS) entry which is preliminary data.</text>
</comment>
<dbReference type="InterPro" id="IPR032675">
    <property type="entry name" value="LRR_dom_sf"/>
</dbReference>
<gene>
    <name evidence="2" type="ORF">MVEN_01765400</name>
</gene>
<dbReference type="OrthoDB" id="3051094at2759"/>
<evidence type="ECO:0000313" key="2">
    <source>
        <dbReference type="EMBL" id="KAF7343331.1"/>
    </source>
</evidence>
<protein>
    <submittedName>
        <fullName evidence="2">F-box domain-containing protein</fullName>
    </submittedName>
</protein>
<dbReference type="Proteomes" id="UP000620124">
    <property type="component" value="Unassembled WGS sequence"/>
</dbReference>
<feature type="compositionally biased region" description="Basic and acidic residues" evidence="1">
    <location>
        <begin position="398"/>
        <end position="411"/>
    </location>
</feature>
<evidence type="ECO:0000313" key="3">
    <source>
        <dbReference type="Proteomes" id="UP000620124"/>
    </source>
</evidence>
<sequence>MSAQTAALTILSLPNELLEAIAAAGQNASELQRTFKSEWTLSHLCRRFREVVVNTPALWTLVEADLVYKGSVEILKLYLERSGEYQISAALRYIYSEIVTVEDRVKLIVPHLDRIWRLSIVLRAPSDEWVDPSDLWSDWLVPFRNVAAPNLQHLELQVVNAFGDYLDSSEIFLLGAPKLTVVRLSGFFVPVPLPRWIGTAALTASLTHLEFWRNTCFRNKDDGNSVLVAIVAQCPLLVHLSLDNTVLTSGPQVHVPYLKFLRIRILNEEVLLDDVISLFDCPALTEFIIHAVHGDQIFALFNSSNPRSWLPALASLTFVNDPYACTHSSHNTWPIHHSPLRLFPALSSLSLIGVCYTTNFVKAILDSHTRPWPLPETLTLCPMEGTEEEEELPGTLRDAVRSRHERGGGAS</sequence>
<proteinExistence type="predicted"/>
<organism evidence="2 3">
    <name type="scientific">Mycena venus</name>
    <dbReference type="NCBI Taxonomy" id="2733690"/>
    <lineage>
        <taxon>Eukaryota</taxon>
        <taxon>Fungi</taxon>
        <taxon>Dikarya</taxon>
        <taxon>Basidiomycota</taxon>
        <taxon>Agaricomycotina</taxon>
        <taxon>Agaricomycetes</taxon>
        <taxon>Agaricomycetidae</taxon>
        <taxon>Agaricales</taxon>
        <taxon>Marasmiineae</taxon>
        <taxon>Mycenaceae</taxon>
        <taxon>Mycena</taxon>
    </lineage>
</organism>
<name>A0A8H7CPA6_9AGAR</name>
<keyword evidence="3" id="KW-1185">Reference proteome</keyword>